<dbReference type="FunFam" id="3.50.50.60:FF:000135">
    <property type="entry name" value="L-lysine 6-monooxygenase IucD"/>
    <property type="match status" value="1"/>
</dbReference>
<organism evidence="8 9">
    <name type="scientific">Serratia grimesii</name>
    <dbReference type="NCBI Taxonomy" id="82995"/>
    <lineage>
        <taxon>Bacteria</taxon>
        <taxon>Pseudomonadati</taxon>
        <taxon>Pseudomonadota</taxon>
        <taxon>Gammaproteobacteria</taxon>
        <taxon>Enterobacterales</taxon>
        <taxon>Yersiniaceae</taxon>
        <taxon>Serratia</taxon>
    </lineage>
</organism>
<evidence type="ECO:0000313" key="8">
    <source>
        <dbReference type="EMBL" id="HCK01715.1"/>
    </source>
</evidence>
<comment type="pathway">
    <text evidence="2">Siderophore biosynthesis.</text>
</comment>
<keyword evidence="4" id="KW-0285">Flavoprotein</keyword>
<dbReference type="AlphaFoldDB" id="A0A9C7QVR6"/>
<accession>A0A9C7QVR6</accession>
<evidence type="ECO:0000256" key="2">
    <source>
        <dbReference type="ARBA" id="ARBA00004924"/>
    </source>
</evidence>
<evidence type="ECO:0000256" key="6">
    <source>
        <dbReference type="ARBA" id="ARBA00022857"/>
    </source>
</evidence>
<dbReference type="PANTHER" id="PTHR42802">
    <property type="entry name" value="MONOOXYGENASE"/>
    <property type="match status" value="1"/>
</dbReference>
<sequence>MNQCLDFIGIGIGPSNLSIAALGSEIAGFNCKFLERKPHFSWHPGMILADCSMQTNFLKDLVTAVSPTNPYSFLNYLVKRKKFYRFLNTEQHTVSREEFADYLSWAATGLDSLAFNQDVHAVNFDENQRRFVVTTQNDVFYAKHVCVGIGKKIKLPDCVTQQNDQCFHASEMMFRKPNLSGKRVAIVGGGQSGADLFLNIFQGEWGQPEQLNWISRRNNYNALDEAAFANEYFTPDYVENFYTLGSSAKQHMLREQKMTSDGITSESLLAIYRAMYHHFDVLQNKRWVRLLPSRSVTALNTKDNFYQLETEHHLDLGREAFDVDVVIFATGYEQARPEFLDALSERFSTTDDGQYRIASDFTLEREGAHENCLFAVNASMHHHGIADPQLSLMAWRAARILNRVLGEDQFDLSTAPAIIQWRSES</sequence>
<evidence type="ECO:0000256" key="5">
    <source>
        <dbReference type="ARBA" id="ARBA00022827"/>
    </source>
</evidence>
<dbReference type="RefSeq" id="WP_130380796.1">
    <property type="nucleotide sequence ID" value="NZ_DPSM01000022.1"/>
</dbReference>
<comment type="cofactor">
    <cofactor evidence="1">
        <name>FAD</name>
        <dbReference type="ChEBI" id="CHEBI:57692"/>
    </cofactor>
</comment>
<name>A0A9C7QVR6_9GAMM</name>
<keyword evidence="7" id="KW-0560">Oxidoreductase</keyword>
<keyword evidence="5" id="KW-0274">FAD</keyword>
<dbReference type="Pfam" id="PF13434">
    <property type="entry name" value="Lys_Orn_oxgnase"/>
    <property type="match status" value="1"/>
</dbReference>
<gene>
    <name evidence="8" type="ORF">DHV72_17095</name>
</gene>
<evidence type="ECO:0000256" key="3">
    <source>
        <dbReference type="ARBA" id="ARBA00007588"/>
    </source>
</evidence>
<dbReference type="PANTHER" id="PTHR42802:SF1">
    <property type="entry name" value="L-ORNITHINE N(5)-MONOOXYGENASE"/>
    <property type="match status" value="1"/>
</dbReference>
<reference evidence="8 9" key="1">
    <citation type="journal article" date="2018" name="Nat. Biotechnol.">
        <title>A standardized bacterial taxonomy based on genome phylogeny substantially revises the tree of life.</title>
        <authorList>
            <person name="Parks D.H."/>
            <person name="Chuvochina M."/>
            <person name="Waite D.W."/>
            <person name="Rinke C."/>
            <person name="Skarshewski A."/>
            <person name="Chaumeil P.A."/>
            <person name="Hugenholtz P."/>
        </authorList>
    </citation>
    <scope>NUCLEOTIDE SEQUENCE [LARGE SCALE GENOMIC DNA]</scope>
    <source>
        <strain evidence="8">UBA11264</strain>
    </source>
</reference>
<dbReference type="InterPro" id="IPR025700">
    <property type="entry name" value="Lys/Orn_oxygenase"/>
</dbReference>
<comment type="similarity">
    <text evidence="3">Belongs to the lysine N(6)-hydroxylase/L-ornithine N(5)-oxygenase family.</text>
</comment>
<dbReference type="EMBL" id="DPSM01000022">
    <property type="protein sequence ID" value="HCK01715.1"/>
    <property type="molecule type" value="Genomic_DNA"/>
</dbReference>
<evidence type="ECO:0000313" key="9">
    <source>
        <dbReference type="Proteomes" id="UP000262210"/>
    </source>
</evidence>
<proteinExistence type="inferred from homology"/>
<comment type="caution">
    <text evidence="8">The sequence shown here is derived from an EMBL/GenBank/DDBJ whole genome shotgun (WGS) entry which is preliminary data.</text>
</comment>
<evidence type="ECO:0000256" key="1">
    <source>
        <dbReference type="ARBA" id="ARBA00001974"/>
    </source>
</evidence>
<dbReference type="InterPro" id="IPR036188">
    <property type="entry name" value="FAD/NAD-bd_sf"/>
</dbReference>
<keyword evidence="6" id="KW-0521">NADP</keyword>
<dbReference type="GO" id="GO:0016491">
    <property type="term" value="F:oxidoreductase activity"/>
    <property type="evidence" value="ECO:0007669"/>
    <property type="project" value="UniProtKB-KW"/>
</dbReference>
<dbReference type="Proteomes" id="UP000262210">
    <property type="component" value="Unassembled WGS sequence"/>
</dbReference>
<dbReference type="Gene3D" id="3.50.50.60">
    <property type="entry name" value="FAD/NAD(P)-binding domain"/>
    <property type="match status" value="1"/>
</dbReference>
<dbReference type="SUPFAM" id="SSF51905">
    <property type="entry name" value="FAD/NAD(P)-binding domain"/>
    <property type="match status" value="2"/>
</dbReference>
<evidence type="ECO:0000256" key="7">
    <source>
        <dbReference type="ARBA" id="ARBA00023002"/>
    </source>
</evidence>
<protein>
    <submittedName>
        <fullName evidence="8">Lysine 6-monooxygenase</fullName>
    </submittedName>
</protein>
<evidence type="ECO:0000256" key="4">
    <source>
        <dbReference type="ARBA" id="ARBA00022630"/>
    </source>
</evidence>